<dbReference type="InterPro" id="IPR039128">
    <property type="entry name" value="TRIP4-like"/>
</dbReference>
<dbReference type="OrthoDB" id="338816at2759"/>
<dbReference type="PANTHER" id="PTHR12963">
    <property type="entry name" value="THYROID RECEPTOR INTERACTING PROTEIN RELATED"/>
    <property type="match status" value="1"/>
</dbReference>
<feature type="domain" description="TRIP4/RQT4 C2HC5-type zinc finger" evidence="2">
    <location>
        <begin position="245"/>
        <end position="296"/>
    </location>
</feature>
<feature type="region of interest" description="Disordered" evidence="1">
    <location>
        <begin position="406"/>
        <end position="452"/>
    </location>
</feature>
<dbReference type="GO" id="GO:0045893">
    <property type="term" value="P:positive regulation of DNA-templated transcription"/>
    <property type="evidence" value="ECO:0007669"/>
    <property type="project" value="TreeGrafter"/>
</dbReference>
<reference evidence="3 4" key="1">
    <citation type="submission" date="2019-04" db="EMBL/GenBank/DDBJ databases">
        <title>Comparative genomics and transcriptomics to analyze fruiting body development in filamentous ascomycetes.</title>
        <authorList>
            <consortium name="DOE Joint Genome Institute"/>
            <person name="Lutkenhaus R."/>
            <person name="Traeger S."/>
            <person name="Breuer J."/>
            <person name="Kuo A."/>
            <person name="Lipzen A."/>
            <person name="Pangilinan J."/>
            <person name="Dilworth D."/>
            <person name="Sandor L."/>
            <person name="Poggeler S."/>
            <person name="Barry K."/>
            <person name="Grigoriev I.V."/>
            <person name="Nowrousian M."/>
        </authorList>
    </citation>
    <scope>NUCLEOTIDE SEQUENCE [LARGE SCALE GENOMIC DNA]</scope>
    <source>
        <strain evidence="3 4">CBS 389.68</strain>
    </source>
</reference>
<feature type="compositionally biased region" description="Pro residues" evidence="1">
    <location>
        <begin position="153"/>
        <end position="163"/>
    </location>
</feature>
<dbReference type="PANTHER" id="PTHR12963:SF4">
    <property type="entry name" value="ACTIVATING SIGNAL COINTEGRATOR 1"/>
    <property type="match status" value="1"/>
</dbReference>
<evidence type="ECO:0000256" key="1">
    <source>
        <dbReference type="SAM" id="MobiDB-lite"/>
    </source>
</evidence>
<organism evidence="3 4">
    <name type="scientific">Ascodesmis nigricans</name>
    <dbReference type="NCBI Taxonomy" id="341454"/>
    <lineage>
        <taxon>Eukaryota</taxon>
        <taxon>Fungi</taxon>
        <taxon>Dikarya</taxon>
        <taxon>Ascomycota</taxon>
        <taxon>Pezizomycotina</taxon>
        <taxon>Pezizomycetes</taxon>
        <taxon>Pezizales</taxon>
        <taxon>Ascodesmidaceae</taxon>
        <taxon>Ascodesmis</taxon>
    </lineage>
</organism>
<dbReference type="Proteomes" id="UP000298138">
    <property type="component" value="Unassembled WGS sequence"/>
</dbReference>
<dbReference type="GO" id="GO:0072344">
    <property type="term" value="P:rescue of stalled ribosome"/>
    <property type="evidence" value="ECO:0007669"/>
    <property type="project" value="InterPro"/>
</dbReference>
<dbReference type="GO" id="GO:0180022">
    <property type="term" value="C:RQC-trigger complex"/>
    <property type="evidence" value="ECO:0007669"/>
    <property type="project" value="InterPro"/>
</dbReference>
<dbReference type="GO" id="GO:0008270">
    <property type="term" value="F:zinc ion binding"/>
    <property type="evidence" value="ECO:0007669"/>
    <property type="project" value="InterPro"/>
</dbReference>
<name>A0A4S2N0I4_9PEZI</name>
<dbReference type="Pfam" id="PF06221">
    <property type="entry name" value="zf-C2HC5"/>
    <property type="match status" value="1"/>
</dbReference>
<dbReference type="InterPro" id="IPR009349">
    <property type="entry name" value="TRIP4/RQT4_C2HC5_Znf"/>
</dbReference>
<keyword evidence="4" id="KW-1185">Reference proteome</keyword>
<dbReference type="EMBL" id="ML220115">
    <property type="protein sequence ID" value="TGZ82446.1"/>
    <property type="molecule type" value="Genomic_DNA"/>
</dbReference>
<feature type="compositionally biased region" description="Acidic residues" evidence="1">
    <location>
        <begin position="410"/>
        <end position="420"/>
    </location>
</feature>
<proteinExistence type="predicted"/>
<protein>
    <submittedName>
        <fullName evidence="3">Zf-C2HC5-domain-containing protein</fullName>
    </submittedName>
</protein>
<feature type="region of interest" description="Disordered" evidence="1">
    <location>
        <begin position="70"/>
        <end position="218"/>
    </location>
</feature>
<dbReference type="AlphaFoldDB" id="A0A4S2N0I4"/>
<evidence type="ECO:0000259" key="2">
    <source>
        <dbReference type="Pfam" id="PF06221"/>
    </source>
</evidence>
<dbReference type="InParanoid" id="A0A4S2N0I4"/>
<feature type="compositionally biased region" description="Low complexity" evidence="1">
    <location>
        <begin position="70"/>
        <end position="92"/>
    </location>
</feature>
<evidence type="ECO:0000313" key="3">
    <source>
        <dbReference type="EMBL" id="TGZ82446.1"/>
    </source>
</evidence>
<sequence>MSNSHQTQSWAIAELSKFLPLPEDELKQVYAYAASLSSASEVAQHFQGLLDDSPGTLTFISDLNSRLFPSYSSSTSKSNPPLPPSSSSSSAPTKPRGNRKKKAPLNTYANAPRRANDGHTHLAPGGVYMKKDMEDEYFTGRRSDAPSSSSPRKPSPSGPPPKLSPAGGILTSQLPNIRTKTVKANTSSPAQSEPPSEHSSVTSSGPKKIHITGGSSMRGATHDLAFLDSALRSLEESTNPTLTHRRCDCQGLKHEPFAAAPNCLNCGKIICMVNGPGPCSFCGSPLLSGSETQALIKALRQERGHEKMAMDAAAHQKATIHRDRLLGFQRDNTQRTRIIDQAADWDAGDSGGDMWMTPQEKALQLKRQQKALEKILWSGKQDYEKRRIVVSIDIKGKKVVREMQAIPAPGEEDEGMDSEEEKLAVAAAQSRAEREKQSQGASSGSGTGKYAKNPLLKGLIRPVYDAKGKGAATLDDGIGAVGGYANRDLRWRRVQDSLEDNEEVILDGPRKGGGEGKLRGDVGGPCG</sequence>
<accession>A0A4S2N0I4</accession>
<gene>
    <name evidence="3" type="ORF">EX30DRAFT_317814</name>
</gene>
<evidence type="ECO:0000313" key="4">
    <source>
        <dbReference type="Proteomes" id="UP000298138"/>
    </source>
</evidence>
<feature type="compositionally biased region" description="Basic and acidic residues" evidence="1">
    <location>
        <begin position="508"/>
        <end position="520"/>
    </location>
</feature>
<dbReference type="GO" id="GO:0005634">
    <property type="term" value="C:nucleus"/>
    <property type="evidence" value="ECO:0007669"/>
    <property type="project" value="InterPro"/>
</dbReference>
<feature type="compositionally biased region" description="Polar residues" evidence="1">
    <location>
        <begin position="170"/>
        <end position="205"/>
    </location>
</feature>
<dbReference type="STRING" id="341454.A0A4S2N0I4"/>
<feature type="compositionally biased region" description="Basic and acidic residues" evidence="1">
    <location>
        <begin position="129"/>
        <end position="144"/>
    </location>
</feature>
<feature type="region of interest" description="Disordered" evidence="1">
    <location>
        <begin position="502"/>
        <end position="527"/>
    </location>
</feature>